<evidence type="ECO:0000256" key="7">
    <source>
        <dbReference type="ARBA" id="ARBA00023002"/>
    </source>
</evidence>
<dbReference type="RefSeq" id="WP_264844539.1">
    <property type="nucleotide sequence ID" value="NZ_AP025628.1"/>
</dbReference>
<dbReference type="PROSITE" id="PS00932">
    <property type="entry name" value="MOLYBDOPTERIN_PROK_3"/>
    <property type="match status" value="1"/>
</dbReference>
<dbReference type="GO" id="GO:0043546">
    <property type="term" value="F:molybdopterin cofactor binding"/>
    <property type="evidence" value="ECO:0007669"/>
    <property type="project" value="InterPro"/>
</dbReference>
<evidence type="ECO:0000256" key="3">
    <source>
        <dbReference type="ARBA" id="ARBA00022485"/>
    </source>
</evidence>
<dbReference type="Pfam" id="PF00384">
    <property type="entry name" value="Molybdopterin"/>
    <property type="match status" value="1"/>
</dbReference>
<accession>A0AA35CLB5</accession>
<dbReference type="AlphaFoldDB" id="A0AA35CLB5"/>
<dbReference type="Pfam" id="PF04879">
    <property type="entry name" value="Molybdop_Fe4S4"/>
    <property type="match status" value="1"/>
</dbReference>
<dbReference type="InterPro" id="IPR019546">
    <property type="entry name" value="TAT_signal_bac_arc"/>
</dbReference>
<evidence type="ECO:0000256" key="8">
    <source>
        <dbReference type="ARBA" id="ARBA00023004"/>
    </source>
</evidence>
<comment type="cofactor">
    <cofactor evidence="1">
        <name>Mo-bis(molybdopterin guanine dinucleotide)</name>
        <dbReference type="ChEBI" id="CHEBI:60539"/>
    </cofactor>
</comment>
<dbReference type="PROSITE" id="PS51669">
    <property type="entry name" value="4FE4S_MOW_BIS_MGD"/>
    <property type="match status" value="1"/>
</dbReference>
<dbReference type="Gene3D" id="3.40.228.10">
    <property type="entry name" value="Dimethylsulfoxide Reductase, domain 2"/>
    <property type="match status" value="1"/>
</dbReference>
<evidence type="ECO:0000256" key="10">
    <source>
        <dbReference type="SAM" id="SignalP"/>
    </source>
</evidence>
<dbReference type="GO" id="GO:0051539">
    <property type="term" value="F:4 iron, 4 sulfur cluster binding"/>
    <property type="evidence" value="ECO:0007669"/>
    <property type="project" value="UniProtKB-KW"/>
</dbReference>
<dbReference type="GO" id="GO:0046872">
    <property type="term" value="F:metal ion binding"/>
    <property type="evidence" value="ECO:0007669"/>
    <property type="project" value="UniProtKB-KW"/>
</dbReference>
<evidence type="ECO:0000313" key="13">
    <source>
        <dbReference type="Proteomes" id="UP001163687"/>
    </source>
</evidence>
<keyword evidence="3" id="KW-0004">4Fe-4S</keyword>
<keyword evidence="4" id="KW-0500">Molybdenum</keyword>
<keyword evidence="6 10" id="KW-0732">Signal</keyword>
<keyword evidence="9" id="KW-0411">Iron-sulfur</keyword>
<dbReference type="NCBIfam" id="TIGR01409">
    <property type="entry name" value="TAT_signal_seq"/>
    <property type="match status" value="1"/>
</dbReference>
<dbReference type="SMART" id="SM00926">
    <property type="entry name" value="Molybdop_Fe4S4"/>
    <property type="match status" value="1"/>
</dbReference>
<comment type="similarity">
    <text evidence="2">Belongs to the prokaryotic molybdopterin-containing oxidoreductase family.</text>
</comment>
<dbReference type="PROSITE" id="PS51318">
    <property type="entry name" value="TAT"/>
    <property type="match status" value="1"/>
</dbReference>
<name>A0AA35CLB5_9FIRM</name>
<evidence type="ECO:0000256" key="4">
    <source>
        <dbReference type="ARBA" id="ARBA00022505"/>
    </source>
</evidence>
<protein>
    <submittedName>
        <fullName evidence="12">Formate dehydrogenase</fullName>
    </submittedName>
</protein>
<dbReference type="Pfam" id="PF01568">
    <property type="entry name" value="Molydop_binding"/>
    <property type="match status" value="1"/>
</dbReference>
<dbReference type="KEGG" id="cmic:caldi_16080"/>
<reference evidence="12" key="1">
    <citation type="submission" date="2022-03" db="EMBL/GenBank/DDBJ databases">
        <title>Complete genome sequence of Caldinitratiruptor microaerophilus.</title>
        <authorList>
            <person name="Mukaiyama R."/>
            <person name="Nishiyama T."/>
            <person name="Ueda K."/>
        </authorList>
    </citation>
    <scope>NUCLEOTIDE SEQUENCE</scope>
    <source>
        <strain evidence="12">JCM 16183</strain>
    </source>
</reference>
<dbReference type="SUPFAM" id="SSF50692">
    <property type="entry name" value="ADC-like"/>
    <property type="match status" value="1"/>
</dbReference>
<proteinExistence type="inferred from homology"/>
<dbReference type="Gene3D" id="2.20.25.90">
    <property type="entry name" value="ADC-like domains"/>
    <property type="match status" value="1"/>
</dbReference>
<dbReference type="PANTHER" id="PTHR43742:SF9">
    <property type="entry name" value="TETRATHIONATE REDUCTASE SUBUNIT A"/>
    <property type="match status" value="1"/>
</dbReference>
<feature type="domain" description="4Fe-4S Mo/W bis-MGD-type" evidence="11">
    <location>
        <begin position="44"/>
        <end position="100"/>
    </location>
</feature>
<evidence type="ECO:0000259" key="11">
    <source>
        <dbReference type="PROSITE" id="PS51669"/>
    </source>
</evidence>
<dbReference type="CDD" id="cd02778">
    <property type="entry name" value="MopB_CT_Thiosulfate-R-like"/>
    <property type="match status" value="1"/>
</dbReference>
<feature type="chain" id="PRO_5041246501" evidence="10">
    <location>
        <begin position="24"/>
        <end position="722"/>
    </location>
</feature>
<keyword evidence="7" id="KW-0560">Oxidoreductase</keyword>
<evidence type="ECO:0000256" key="9">
    <source>
        <dbReference type="ARBA" id="ARBA00023014"/>
    </source>
</evidence>
<organism evidence="12 13">
    <name type="scientific">Caldinitratiruptor microaerophilus</name>
    <dbReference type="NCBI Taxonomy" id="671077"/>
    <lineage>
        <taxon>Bacteria</taxon>
        <taxon>Bacillati</taxon>
        <taxon>Bacillota</taxon>
        <taxon>Clostridia</taxon>
        <taxon>Eubacteriales</taxon>
        <taxon>Symbiobacteriaceae</taxon>
        <taxon>Caldinitratiruptor</taxon>
    </lineage>
</organism>
<dbReference type="InterPro" id="IPR006656">
    <property type="entry name" value="Mopterin_OxRdtase"/>
</dbReference>
<dbReference type="InterPro" id="IPR006657">
    <property type="entry name" value="MoPterin_dinucl-bd_dom"/>
</dbReference>
<dbReference type="InterPro" id="IPR050612">
    <property type="entry name" value="Prok_Mopterin_Oxidored"/>
</dbReference>
<dbReference type="EMBL" id="AP025628">
    <property type="protein sequence ID" value="BDG60518.1"/>
    <property type="molecule type" value="Genomic_DNA"/>
</dbReference>
<dbReference type="InterPro" id="IPR009010">
    <property type="entry name" value="Asp_de-COase-like_dom_sf"/>
</dbReference>
<gene>
    <name evidence="12" type="ORF">caldi_16080</name>
</gene>
<keyword evidence="8" id="KW-0408">Iron</keyword>
<dbReference type="Gene3D" id="3.30.2070.10">
    <property type="entry name" value="Formate dehydrogenase/DMSO reductase"/>
    <property type="match status" value="1"/>
</dbReference>
<evidence type="ECO:0000256" key="5">
    <source>
        <dbReference type="ARBA" id="ARBA00022723"/>
    </source>
</evidence>
<keyword evidence="5" id="KW-0479">Metal-binding</keyword>
<keyword evidence="13" id="KW-1185">Reference proteome</keyword>
<dbReference type="InterPro" id="IPR006963">
    <property type="entry name" value="Mopterin_OxRdtase_4Fe-4S_dom"/>
</dbReference>
<evidence type="ECO:0000313" key="12">
    <source>
        <dbReference type="EMBL" id="BDG60518.1"/>
    </source>
</evidence>
<evidence type="ECO:0000256" key="1">
    <source>
        <dbReference type="ARBA" id="ARBA00001942"/>
    </source>
</evidence>
<dbReference type="GO" id="GO:0016491">
    <property type="term" value="F:oxidoreductase activity"/>
    <property type="evidence" value="ECO:0007669"/>
    <property type="project" value="UniProtKB-KW"/>
</dbReference>
<dbReference type="PANTHER" id="PTHR43742">
    <property type="entry name" value="TRIMETHYLAMINE-N-OXIDE REDUCTASE"/>
    <property type="match status" value="1"/>
</dbReference>
<evidence type="ECO:0000256" key="6">
    <source>
        <dbReference type="ARBA" id="ARBA00022729"/>
    </source>
</evidence>
<sequence>MPLAQVTRRQFLKISAATSGALAAGLAVPGFDSWRTAAAAEAEEERIPTICEMCGVKCGVIAVVRGGRVVRLEGNPDHPLSRGRLCARGNAGMMSLYDPDRLREPLKRNPDGSFVPISWDQAIAEIGEKLKSIRERYGPEALVFAVHPELIAPWEKRFCDAFGTPNFSSHAPTCYSHRTAAYVATYGALPAVDYANVRYLISPGRNHLGGVKNNDLQKLAQAKAAGAKFVVLDPRYSEFAAWATEWLPIRPGTDGAFLLALMNVLVEEDLYDRDFVAARTAGFAELREAVKQYTPEWAAGVTDVPAETIRRVARELAAARPAAAVDPCWHGGLGSMYYNGFQAARAAACLNALLGNLGAKGGLVFPASVKLGSIDDLGPKPPKPAAPRFDGAGGPRWPLAKDLGMIHTLPEAIETGKPYPIKAAIISHFNPVRSCPDSRRWLQALRKLELVVVIDVQMSDTATAADYVLPESHYLERSDPVWVTGDTVALRRPAVAPLHNTLPEDEILRRLAEAVGIGEYFTFTLEEYNDALLRPLGLTTADLEKAGVVRVPVQPPNYDRLKTPSGKVELRSEAVARAGGSPVPAWEPPLVEPKEGEFRLLHGHVAVHTHTASQNNPYLHALMPENELWIHPDPAGRLGIRDGDLVEVASVTGSERLRAKVTAGIRPDCVWMAHGFGCLSRAQRRAYGKGANDSGLVPIRVAPISGAAAQCEVVVTVRKVGG</sequence>
<dbReference type="Gene3D" id="2.40.40.20">
    <property type="match status" value="1"/>
</dbReference>
<feature type="signal peptide" evidence="10">
    <location>
        <begin position="1"/>
        <end position="23"/>
    </location>
</feature>
<dbReference type="Proteomes" id="UP001163687">
    <property type="component" value="Chromosome"/>
</dbReference>
<dbReference type="InterPro" id="IPR006311">
    <property type="entry name" value="TAT_signal"/>
</dbReference>
<evidence type="ECO:0000256" key="2">
    <source>
        <dbReference type="ARBA" id="ARBA00010312"/>
    </source>
</evidence>
<dbReference type="InterPro" id="IPR006655">
    <property type="entry name" value="Mopterin_OxRdtase_prok_CS"/>
</dbReference>
<dbReference type="SUPFAM" id="SSF53706">
    <property type="entry name" value="Formate dehydrogenase/DMSO reductase, domains 1-3"/>
    <property type="match status" value="1"/>
</dbReference>
<dbReference type="Gene3D" id="3.40.50.740">
    <property type="match status" value="1"/>
</dbReference>